<evidence type="ECO:0000313" key="3">
    <source>
        <dbReference type="Proteomes" id="UP000039865"/>
    </source>
</evidence>
<accession>A0A078ACQ4</accession>
<dbReference type="EMBL" id="CCKQ01007922">
    <property type="protein sequence ID" value="CDW79357.1"/>
    <property type="molecule type" value="Genomic_DNA"/>
</dbReference>
<sequence>MGAKNSGFQQRSGTDVPQSQSEITMNIEEGNSYVQKTQPRQRKAATLKQSSTMKKTAYERLEARIPLQILDIREFEGRLKKLIYGKETISVRQMQYVLSKDYEDFDDLFDEQSTLYKIMTSGTFKNDETETEMNVQYLMLFGLLYCQGSNDEKAQVLYDIFQDGLQELISANDKDIKDCFWRLLDMASHVIHKWSQDFGDEEVKQSGIEKLFAKNEDDLDQWKQVVETIQEQFLDTVFDIHSKIKREEFILTVSKKCQYLFKPQEIRKKIIQEFKNQ</sequence>
<organism evidence="2 3">
    <name type="scientific">Stylonychia lemnae</name>
    <name type="common">Ciliate</name>
    <dbReference type="NCBI Taxonomy" id="5949"/>
    <lineage>
        <taxon>Eukaryota</taxon>
        <taxon>Sar</taxon>
        <taxon>Alveolata</taxon>
        <taxon>Ciliophora</taxon>
        <taxon>Intramacronucleata</taxon>
        <taxon>Spirotrichea</taxon>
        <taxon>Stichotrichia</taxon>
        <taxon>Sporadotrichida</taxon>
        <taxon>Oxytrichidae</taxon>
        <taxon>Stylonychinae</taxon>
        <taxon>Stylonychia</taxon>
    </lineage>
</organism>
<protein>
    <submittedName>
        <fullName evidence="2">Uncharacterized protein</fullName>
    </submittedName>
</protein>
<dbReference type="Proteomes" id="UP000039865">
    <property type="component" value="Unassembled WGS sequence"/>
</dbReference>
<dbReference type="AlphaFoldDB" id="A0A078ACQ4"/>
<evidence type="ECO:0000313" key="2">
    <source>
        <dbReference type="EMBL" id="CDW79357.1"/>
    </source>
</evidence>
<keyword evidence="3" id="KW-1185">Reference proteome</keyword>
<gene>
    <name evidence="2" type="primary">Contig7798.g8318</name>
    <name evidence="2" type="ORF">STYLEM_8344</name>
</gene>
<evidence type="ECO:0000256" key="1">
    <source>
        <dbReference type="SAM" id="MobiDB-lite"/>
    </source>
</evidence>
<feature type="compositionally biased region" description="Polar residues" evidence="1">
    <location>
        <begin position="1"/>
        <end position="24"/>
    </location>
</feature>
<name>A0A078ACQ4_STYLE</name>
<feature type="region of interest" description="Disordered" evidence="1">
    <location>
        <begin position="1"/>
        <end position="49"/>
    </location>
</feature>
<proteinExistence type="predicted"/>
<reference evidence="2 3" key="1">
    <citation type="submission" date="2014-06" db="EMBL/GenBank/DDBJ databases">
        <authorList>
            <person name="Swart Estienne"/>
        </authorList>
    </citation>
    <scope>NUCLEOTIDE SEQUENCE [LARGE SCALE GENOMIC DNA]</scope>
    <source>
        <strain evidence="2 3">130c</strain>
    </source>
</reference>
<dbReference type="InParanoid" id="A0A078ACQ4"/>